<reference evidence="6 7" key="1">
    <citation type="submission" date="2016-11" db="EMBL/GenBank/DDBJ databases">
        <authorList>
            <person name="Jaros S."/>
            <person name="Januszkiewicz K."/>
            <person name="Wedrychowicz H."/>
        </authorList>
    </citation>
    <scope>NUCLEOTIDE SEQUENCE [LARGE SCALE GENOMIC DNA]</scope>
    <source>
        <strain evidence="6 7">DSM 43832</strain>
    </source>
</reference>
<dbReference type="InterPro" id="IPR009057">
    <property type="entry name" value="Homeodomain-like_sf"/>
</dbReference>
<feature type="DNA-binding region" description="H-T-H motif" evidence="4">
    <location>
        <begin position="33"/>
        <end position="52"/>
    </location>
</feature>
<gene>
    <name evidence="6" type="ORF">SAMN05443637_10216</name>
</gene>
<dbReference type="EMBL" id="FRAP01000002">
    <property type="protein sequence ID" value="SHK02293.1"/>
    <property type="molecule type" value="Genomic_DNA"/>
</dbReference>
<dbReference type="GO" id="GO:0000976">
    <property type="term" value="F:transcription cis-regulatory region binding"/>
    <property type="evidence" value="ECO:0007669"/>
    <property type="project" value="TreeGrafter"/>
</dbReference>
<dbReference type="AlphaFoldDB" id="A0A1M6P321"/>
<keyword evidence="2 4" id="KW-0238">DNA-binding</keyword>
<evidence type="ECO:0000256" key="2">
    <source>
        <dbReference type="ARBA" id="ARBA00023125"/>
    </source>
</evidence>
<feature type="domain" description="HTH tetR-type" evidence="5">
    <location>
        <begin position="10"/>
        <end position="70"/>
    </location>
</feature>
<protein>
    <submittedName>
        <fullName evidence="6">Transcriptional regulator, TetR family</fullName>
    </submittedName>
</protein>
<keyword evidence="7" id="KW-1185">Reference proteome</keyword>
<dbReference type="InterPro" id="IPR001647">
    <property type="entry name" value="HTH_TetR"/>
</dbReference>
<organism evidence="6 7">
    <name type="scientific">Pseudonocardia thermophila</name>
    <dbReference type="NCBI Taxonomy" id="1848"/>
    <lineage>
        <taxon>Bacteria</taxon>
        <taxon>Bacillati</taxon>
        <taxon>Actinomycetota</taxon>
        <taxon>Actinomycetes</taxon>
        <taxon>Pseudonocardiales</taxon>
        <taxon>Pseudonocardiaceae</taxon>
        <taxon>Pseudonocardia</taxon>
    </lineage>
</organism>
<dbReference type="PROSITE" id="PS50977">
    <property type="entry name" value="HTH_TETR_2"/>
    <property type="match status" value="1"/>
</dbReference>
<evidence type="ECO:0000313" key="6">
    <source>
        <dbReference type="EMBL" id="SHK02293.1"/>
    </source>
</evidence>
<dbReference type="Pfam" id="PF00440">
    <property type="entry name" value="TetR_N"/>
    <property type="match status" value="1"/>
</dbReference>
<dbReference type="Gene3D" id="1.10.357.10">
    <property type="entry name" value="Tetracycline Repressor, domain 2"/>
    <property type="match status" value="1"/>
</dbReference>
<dbReference type="RefSeq" id="WP_073455184.1">
    <property type="nucleotide sequence ID" value="NZ_CALGVN010000053.1"/>
</dbReference>
<dbReference type="SUPFAM" id="SSF46689">
    <property type="entry name" value="Homeodomain-like"/>
    <property type="match status" value="1"/>
</dbReference>
<proteinExistence type="predicted"/>
<dbReference type="PANTHER" id="PTHR30055">
    <property type="entry name" value="HTH-TYPE TRANSCRIPTIONAL REGULATOR RUTR"/>
    <property type="match status" value="1"/>
</dbReference>
<evidence type="ECO:0000256" key="1">
    <source>
        <dbReference type="ARBA" id="ARBA00023015"/>
    </source>
</evidence>
<dbReference type="GO" id="GO:0003700">
    <property type="term" value="F:DNA-binding transcription factor activity"/>
    <property type="evidence" value="ECO:0007669"/>
    <property type="project" value="TreeGrafter"/>
</dbReference>
<evidence type="ECO:0000256" key="3">
    <source>
        <dbReference type="ARBA" id="ARBA00023163"/>
    </source>
</evidence>
<evidence type="ECO:0000313" key="7">
    <source>
        <dbReference type="Proteomes" id="UP000184363"/>
    </source>
</evidence>
<dbReference type="PANTHER" id="PTHR30055:SF234">
    <property type="entry name" value="HTH-TYPE TRANSCRIPTIONAL REGULATOR BETI"/>
    <property type="match status" value="1"/>
</dbReference>
<evidence type="ECO:0000259" key="5">
    <source>
        <dbReference type="PROSITE" id="PS50977"/>
    </source>
</evidence>
<dbReference type="OrthoDB" id="4709966at2"/>
<keyword evidence="3" id="KW-0804">Transcription</keyword>
<keyword evidence="1" id="KW-0805">Transcription regulation</keyword>
<dbReference type="InterPro" id="IPR050109">
    <property type="entry name" value="HTH-type_TetR-like_transc_reg"/>
</dbReference>
<sequence length="211" mass="22500">MPGRRAERRRRNAEALIRAADRLFTEHGYRAVRIEEIAEAAGMTTGAIYSIFGSKRALLRAVLGSRIDRIADDTRAARADEQLSAVEVVAAYARAHCRLVAADCLRALRLEIEALALWLQGGWRTEELAAQAERSGLATALTGRRVGTGADRRLTAAEAATLATAETALFTGLARTCALARIAPDPDLWARAAIALATVVDGALDAAPPDA</sequence>
<accession>A0A1M6P321</accession>
<evidence type="ECO:0000256" key="4">
    <source>
        <dbReference type="PROSITE-ProRule" id="PRU00335"/>
    </source>
</evidence>
<dbReference type="PRINTS" id="PR00455">
    <property type="entry name" value="HTHTETR"/>
</dbReference>
<dbReference type="Proteomes" id="UP000184363">
    <property type="component" value="Unassembled WGS sequence"/>
</dbReference>
<name>A0A1M6P321_PSETH</name>